<dbReference type="GO" id="GO:0005737">
    <property type="term" value="C:cytoplasm"/>
    <property type="evidence" value="ECO:0007669"/>
    <property type="project" value="UniProtKB-SubCell"/>
</dbReference>
<dbReference type="InterPro" id="IPR050399">
    <property type="entry name" value="HPr"/>
</dbReference>
<dbReference type="Gene3D" id="3.30.1340.10">
    <property type="entry name" value="HPr-like"/>
    <property type="match status" value="1"/>
</dbReference>
<keyword evidence="8" id="KW-1185">Reference proteome</keyword>
<dbReference type="PROSITE" id="PS51350">
    <property type="entry name" value="PTS_HPR_DOM"/>
    <property type="match status" value="1"/>
</dbReference>
<dbReference type="EMBL" id="MLBF01000030">
    <property type="protein sequence ID" value="OLN29722.1"/>
    <property type="molecule type" value="Genomic_DNA"/>
</dbReference>
<evidence type="ECO:0000256" key="4">
    <source>
        <dbReference type="ARBA" id="ARBA00022490"/>
    </source>
</evidence>
<dbReference type="InterPro" id="IPR001020">
    <property type="entry name" value="PTS_HPr_His_P_site"/>
</dbReference>
<dbReference type="Proteomes" id="UP000186102">
    <property type="component" value="Unassembled WGS sequence"/>
</dbReference>
<dbReference type="CDD" id="cd00367">
    <property type="entry name" value="PTS-HPr_like"/>
    <property type="match status" value="1"/>
</dbReference>
<comment type="caution">
    <text evidence="7">The sequence shown here is derived from an EMBL/GenBank/DDBJ whole genome shotgun (WGS) entry which is preliminary data.</text>
</comment>
<proteinExistence type="predicted"/>
<gene>
    <name evidence="7" type="ORF">DSOL_3428</name>
</gene>
<reference evidence="7 8" key="1">
    <citation type="submission" date="2016-09" db="EMBL/GenBank/DDBJ databases">
        <title>Complete genome of Desulfosporosinus sp. OL.</title>
        <authorList>
            <person name="Mardanov A."/>
            <person name="Beletsky A."/>
            <person name="Panova A."/>
            <person name="Karnachuk O."/>
            <person name="Ravin N."/>
        </authorList>
    </citation>
    <scope>NUCLEOTIDE SEQUENCE [LARGE SCALE GENOMIC DNA]</scope>
    <source>
        <strain evidence="7 8">OL</strain>
    </source>
</reference>
<dbReference type="OrthoDB" id="9809047at2"/>
<dbReference type="Pfam" id="PF00381">
    <property type="entry name" value="PTS-HPr"/>
    <property type="match status" value="1"/>
</dbReference>
<dbReference type="PANTHER" id="PTHR33705">
    <property type="entry name" value="PHOSPHOCARRIER PROTEIN HPR"/>
    <property type="match status" value="1"/>
</dbReference>
<comment type="function">
    <text evidence="1">General (non sugar-specific) component of the phosphoenolpyruvate-dependent sugar phosphotransferase system (sugar PTS). This major carbohydrate active-transport system catalyzes the phosphorylation of incoming sugar substrates concomitantly with their translocation across the cell membrane. The phosphoryl group from phosphoenolpyruvate (PEP) is transferred to the phosphoryl carrier protein HPr by enzyme I. Phospho-HPr then transfers it to the PTS EIIA domain.</text>
</comment>
<organism evidence="7 8">
    <name type="scientific">Desulfosporosinus metallidurans</name>
    <dbReference type="NCBI Taxonomy" id="1888891"/>
    <lineage>
        <taxon>Bacteria</taxon>
        <taxon>Bacillati</taxon>
        <taxon>Bacillota</taxon>
        <taxon>Clostridia</taxon>
        <taxon>Eubacteriales</taxon>
        <taxon>Desulfitobacteriaceae</taxon>
        <taxon>Desulfosporosinus</taxon>
    </lineage>
</organism>
<dbReference type="PROSITE" id="PS00589">
    <property type="entry name" value="PTS_HPR_SER"/>
    <property type="match status" value="1"/>
</dbReference>
<feature type="domain" description="HPr" evidence="6">
    <location>
        <begin position="1"/>
        <end position="89"/>
    </location>
</feature>
<dbReference type="InterPro" id="IPR035895">
    <property type="entry name" value="HPr-like_sf"/>
</dbReference>
<sequence length="89" mass="9561">MILKDITITNSSGLHARPASLWVQMASRYKSSIKIKTNDSEVDGKSILGILSLGLSSGSQFQLIVDGADEQEAAENLEALVNNLENQGE</sequence>
<dbReference type="InterPro" id="IPR000032">
    <property type="entry name" value="HPr-like"/>
</dbReference>
<dbReference type="PANTHER" id="PTHR33705:SF2">
    <property type="entry name" value="PHOSPHOCARRIER PROTEIN NPR"/>
    <property type="match status" value="1"/>
</dbReference>
<evidence type="ECO:0000256" key="3">
    <source>
        <dbReference type="ARBA" id="ARBA00020422"/>
    </source>
</evidence>
<dbReference type="RefSeq" id="WP_075365912.1">
    <property type="nucleotide sequence ID" value="NZ_MLBF01000030.1"/>
</dbReference>
<accession>A0A1Q8QQZ0</accession>
<evidence type="ECO:0000256" key="5">
    <source>
        <dbReference type="ARBA" id="ARBA00022683"/>
    </source>
</evidence>
<evidence type="ECO:0000256" key="2">
    <source>
        <dbReference type="ARBA" id="ARBA00004496"/>
    </source>
</evidence>
<keyword evidence="4" id="KW-0963">Cytoplasm</keyword>
<evidence type="ECO:0000256" key="1">
    <source>
        <dbReference type="ARBA" id="ARBA00003681"/>
    </source>
</evidence>
<evidence type="ECO:0000313" key="7">
    <source>
        <dbReference type="EMBL" id="OLN29722.1"/>
    </source>
</evidence>
<keyword evidence="5" id="KW-0598">Phosphotransferase system</keyword>
<dbReference type="InterPro" id="IPR002114">
    <property type="entry name" value="PTS_HPr_Ser_P_site"/>
</dbReference>
<dbReference type="PROSITE" id="PS00369">
    <property type="entry name" value="PTS_HPR_HIS"/>
    <property type="match status" value="1"/>
</dbReference>
<name>A0A1Q8QQZ0_9FIRM</name>
<dbReference type="PRINTS" id="PR00107">
    <property type="entry name" value="PHOSPHOCPHPR"/>
</dbReference>
<dbReference type="NCBIfam" id="TIGR01003">
    <property type="entry name" value="PTS_HPr_family"/>
    <property type="match status" value="1"/>
</dbReference>
<dbReference type="AlphaFoldDB" id="A0A1Q8QQZ0"/>
<evidence type="ECO:0000313" key="8">
    <source>
        <dbReference type="Proteomes" id="UP000186102"/>
    </source>
</evidence>
<evidence type="ECO:0000259" key="6">
    <source>
        <dbReference type="PROSITE" id="PS51350"/>
    </source>
</evidence>
<dbReference type="STRING" id="1888891.DSOL_3428"/>
<dbReference type="GO" id="GO:0009401">
    <property type="term" value="P:phosphoenolpyruvate-dependent sugar phosphotransferase system"/>
    <property type="evidence" value="ECO:0007669"/>
    <property type="project" value="UniProtKB-KW"/>
</dbReference>
<comment type="subcellular location">
    <subcellularLocation>
        <location evidence="2">Cytoplasm</location>
    </subcellularLocation>
</comment>
<dbReference type="SUPFAM" id="SSF55594">
    <property type="entry name" value="HPr-like"/>
    <property type="match status" value="1"/>
</dbReference>
<protein>
    <recommendedName>
        <fullName evidence="3">Phosphocarrier protein HPr</fullName>
    </recommendedName>
</protein>